<dbReference type="PRINTS" id="PR00723">
    <property type="entry name" value="SUBTILISIN"/>
</dbReference>
<dbReference type="InterPro" id="IPR046939">
    <property type="entry name" value="TPPII_C_sf"/>
</dbReference>
<dbReference type="Pfam" id="PF00082">
    <property type="entry name" value="Peptidase_S8"/>
    <property type="match status" value="1"/>
</dbReference>
<dbReference type="Pfam" id="PF12583">
    <property type="entry name" value="TPPII_C"/>
    <property type="match status" value="1"/>
</dbReference>
<evidence type="ECO:0000256" key="9">
    <source>
        <dbReference type="ARBA" id="ARBA00032232"/>
    </source>
</evidence>
<evidence type="ECO:0000259" key="14">
    <source>
        <dbReference type="Pfam" id="PF21223"/>
    </source>
</evidence>
<dbReference type="Gene3D" id="1.25.40.710">
    <property type="match status" value="1"/>
</dbReference>
<proteinExistence type="inferred from homology"/>
<dbReference type="Proteomes" id="UP001152798">
    <property type="component" value="Chromosome 4"/>
</dbReference>
<feature type="domain" description="Tripeptidyl-peptidase II galactose-binding" evidence="15">
    <location>
        <begin position="736"/>
        <end position="821"/>
    </location>
</feature>
<evidence type="ECO:0000256" key="1">
    <source>
        <dbReference type="ARBA" id="ARBA00001910"/>
    </source>
</evidence>
<sequence>MYELGSKDSLIFRKGDNKNVNTLIISLHSTDYALVEMTNRKYRRKVAMNSMNIRWATVGKDPLREELQRSSMSTDSEYPVWALLPKKETGVTAFINKFPEYDGRGVVIGIFDSGVDPGAAGLQTTSDGKVKVIGRFDCTGAGDVDTSTVVQAKNGELTGLSGRTLKIPPSWKNPSGNFHIGIKNGYELYPKTLLDRIVKERKDKKWDPIFKTAMAEANRKLFEITKNTDVVKSTTRTEKLNKEDVDCQIECLNQFEKKYSDVGPVYDCVVFHDGESWSACLDTSEEGDLEKCHLLKDYSTSYQFQSLSDDDLLNYSVNIFDEGNLLEITSVSSGHGTHVASIAAAHFPDEPEKNGIAPGAQIISFSIGDIRLDTMETGTAIVRAMIRVMESRSSSTPVDVINMSYGEHPHWACSGRIGELMNEVVDKYGICWVAAGGNHGPALCTIGTPPNISSNNIIGVGAYVSPEMMETEYSLRKKSPGLPYTWTSRGPTIDGARGICVCAPGGAITSVPQYTLRHAQLLNGTSMASPHVAGAVSVLLSGMKQRNLPFSPYSVIQALTNSAKYMIDLDHFSQGHGLLQVEKAFDHLVNYCEEPERRVRFHVTCGNGSQKGIHLRAGISDKPRDYQVNIEPVFANAHKLDSREKLGFQMSIALGCSEPWVSHPKHVEMTNIARSIQVHVDPTGLAPGVHYATLKGYDVKCPDKGPVFNFEITVVVPHIFTSMTSPPQLKYSSVLFKAGEIHRHFLMVPDQVSYAVVKLNVLNDDKGGNFIIHGVQLRPKRACKTLEFHKMVTASPHTEASVSFKVKGGLILEVAIAKTWMDQDPCNLDYSIGLYGCRPESDNFTMHHGEGIMVLEVLGGLQSEEVFPSVQFRHNVFMLKPTDSKISPLISFRDIIPPSRHIYQLILTYNLHVPKQTEVTPSCSLLSDLLYENEYESQLWMLFDSNKQLLASGDAYPCKYTVKLEKGDYVIKLQIRHEKRELLEKLTELQMQIQCKLPSPISLDIYPSHSQALIWGKKLSGATIPCGRYRLPLYVAPLHGEKTLKNITVGQYLLGQLTLSKNDLGKKVDTYCFKYILGDLTNKKNSTGNHKADKTKWEEYQEALRDLKANWLSKMDKKEDADTLYEEIKKEFPTHVATHSSMMAALEPDSKRFYPGMEETKESMEISKHIEEIAAAVCNEIDTNELLVHLGIKTDHRLDAAVIKTSMERQKTALIDALCRKGVAASRTLFYNLKNQTGDADVSSSSEAIDELWLNLLKYVDQTDFKTIGYFGMWHAAVHNNYGRLLKYAIKLQEEKSTKELENCIIWAANKLGWEFYSQHISRSTLVRFPPSYRLF</sequence>
<dbReference type="InterPro" id="IPR015500">
    <property type="entry name" value="Peptidase_S8_subtilisin-rel"/>
</dbReference>
<dbReference type="InterPro" id="IPR022398">
    <property type="entry name" value="Peptidase_S8_His-AS"/>
</dbReference>
<dbReference type="Pfam" id="PF21316">
    <property type="entry name" value="TPPII_GBD"/>
    <property type="match status" value="1"/>
</dbReference>
<feature type="domain" description="Tripeptidyl-peptidase II first Ig-like" evidence="14">
    <location>
        <begin position="599"/>
        <end position="715"/>
    </location>
</feature>
<dbReference type="InterPro" id="IPR034051">
    <property type="entry name" value="TPP_II_domain"/>
</dbReference>
<dbReference type="InterPro" id="IPR000209">
    <property type="entry name" value="Peptidase_S8/S53_dom"/>
</dbReference>
<dbReference type="PANTHER" id="PTHR43806:SF14">
    <property type="entry name" value="TRIPEPTIDYL-PEPTIDASE 2"/>
    <property type="match status" value="1"/>
</dbReference>
<dbReference type="InterPro" id="IPR022229">
    <property type="entry name" value="TPPII_Ig-like-2"/>
</dbReference>
<feature type="active site" description="Charge relay system" evidence="10">
    <location>
        <position position="335"/>
    </location>
</feature>
<dbReference type="Gene3D" id="6.10.250.3080">
    <property type="match status" value="1"/>
</dbReference>
<dbReference type="GO" id="GO:0004177">
    <property type="term" value="F:aminopeptidase activity"/>
    <property type="evidence" value="ECO:0007669"/>
    <property type="project" value="UniProtKB-KW"/>
</dbReference>
<feature type="domain" description="Tripeptidyl peptidase II C-terminal" evidence="13">
    <location>
        <begin position="1089"/>
        <end position="1152"/>
    </location>
</feature>
<reference evidence="16" key="1">
    <citation type="submission" date="2022-01" db="EMBL/GenBank/DDBJ databases">
        <authorList>
            <person name="King R."/>
        </authorList>
    </citation>
    <scope>NUCLEOTIDE SEQUENCE</scope>
</reference>
<dbReference type="Pfam" id="PF12580">
    <property type="entry name" value="TPPII"/>
    <property type="match status" value="1"/>
</dbReference>
<evidence type="ECO:0000256" key="10">
    <source>
        <dbReference type="PROSITE-ProRule" id="PRU01240"/>
    </source>
</evidence>
<dbReference type="InterPro" id="IPR022232">
    <property type="entry name" value="TPPII_C_art"/>
</dbReference>
<comment type="similarity">
    <text evidence="2 10">Belongs to the peptidase S8 family.</text>
</comment>
<evidence type="ECO:0000256" key="7">
    <source>
        <dbReference type="ARBA" id="ARBA00022801"/>
    </source>
</evidence>
<dbReference type="InterPro" id="IPR048383">
    <property type="entry name" value="TPPII_Ig-like-1"/>
</dbReference>
<dbReference type="GO" id="GO:0005829">
    <property type="term" value="C:cytosol"/>
    <property type="evidence" value="ECO:0007669"/>
    <property type="project" value="TreeGrafter"/>
</dbReference>
<keyword evidence="8 10" id="KW-0720">Serine protease</keyword>
<dbReference type="PROSITE" id="PS00138">
    <property type="entry name" value="SUBTILASE_SER"/>
    <property type="match status" value="1"/>
</dbReference>
<dbReference type="InterPro" id="IPR048384">
    <property type="entry name" value="TPPII_GBD"/>
</dbReference>
<evidence type="ECO:0000259" key="13">
    <source>
        <dbReference type="Pfam" id="PF12583"/>
    </source>
</evidence>
<dbReference type="EMBL" id="OV725080">
    <property type="protein sequence ID" value="CAH1400445.1"/>
    <property type="molecule type" value="Genomic_DNA"/>
</dbReference>
<dbReference type="PROSITE" id="PS51892">
    <property type="entry name" value="SUBTILASE"/>
    <property type="match status" value="1"/>
</dbReference>
<organism evidence="16 17">
    <name type="scientific">Nezara viridula</name>
    <name type="common">Southern green stink bug</name>
    <name type="synonym">Cimex viridulus</name>
    <dbReference type="NCBI Taxonomy" id="85310"/>
    <lineage>
        <taxon>Eukaryota</taxon>
        <taxon>Metazoa</taxon>
        <taxon>Ecdysozoa</taxon>
        <taxon>Arthropoda</taxon>
        <taxon>Hexapoda</taxon>
        <taxon>Insecta</taxon>
        <taxon>Pterygota</taxon>
        <taxon>Neoptera</taxon>
        <taxon>Paraneoptera</taxon>
        <taxon>Hemiptera</taxon>
        <taxon>Heteroptera</taxon>
        <taxon>Panheteroptera</taxon>
        <taxon>Pentatomomorpha</taxon>
        <taxon>Pentatomoidea</taxon>
        <taxon>Pentatomidae</taxon>
        <taxon>Pentatominae</taxon>
        <taxon>Nezara</taxon>
    </lineage>
</organism>
<gene>
    <name evidence="16" type="ORF">NEZAVI_LOCUS9684</name>
</gene>
<dbReference type="Pfam" id="PF21223">
    <property type="entry name" value="TPPII_Ig-like-1"/>
    <property type="match status" value="1"/>
</dbReference>
<keyword evidence="6 10" id="KW-0645">Protease</keyword>
<feature type="domain" description="Tripeptidyl peptidase II second Ig-like" evidence="12">
    <location>
        <begin position="861"/>
        <end position="1047"/>
    </location>
</feature>
<dbReference type="OrthoDB" id="10256524at2759"/>
<evidence type="ECO:0000313" key="16">
    <source>
        <dbReference type="EMBL" id="CAH1400445.1"/>
    </source>
</evidence>
<dbReference type="GO" id="GO:0008240">
    <property type="term" value="F:tripeptidyl-peptidase activity"/>
    <property type="evidence" value="ECO:0007669"/>
    <property type="project" value="UniProtKB-EC"/>
</dbReference>
<dbReference type="CDD" id="cd04857">
    <property type="entry name" value="Peptidases_S8_Tripeptidyl_Aminopeptidase_II"/>
    <property type="match status" value="1"/>
</dbReference>
<evidence type="ECO:0000259" key="12">
    <source>
        <dbReference type="Pfam" id="PF12580"/>
    </source>
</evidence>
<name>A0A9P0HEE7_NEZVI</name>
<protein>
    <recommendedName>
        <fullName evidence="4">Tripeptidyl-peptidase 2</fullName>
        <ecNumber evidence="3">3.4.14.10</ecNumber>
    </recommendedName>
    <alternativeName>
        <fullName evidence="9">Tripeptidyl aminopeptidase</fullName>
    </alternativeName>
</protein>
<evidence type="ECO:0000256" key="3">
    <source>
        <dbReference type="ARBA" id="ARBA00012462"/>
    </source>
</evidence>
<dbReference type="GO" id="GO:0004252">
    <property type="term" value="F:serine-type endopeptidase activity"/>
    <property type="evidence" value="ECO:0007669"/>
    <property type="project" value="UniProtKB-UniRule"/>
</dbReference>
<evidence type="ECO:0000259" key="15">
    <source>
        <dbReference type="Pfam" id="PF21316"/>
    </source>
</evidence>
<feature type="domain" description="Peptidase S8/S53" evidence="11">
    <location>
        <begin position="103"/>
        <end position="577"/>
    </location>
</feature>
<evidence type="ECO:0000256" key="5">
    <source>
        <dbReference type="ARBA" id="ARBA00022438"/>
    </source>
</evidence>
<feature type="active site" description="Charge relay system" evidence="10">
    <location>
        <position position="112"/>
    </location>
</feature>
<feature type="active site" description="Charge relay system" evidence="10">
    <location>
        <position position="526"/>
    </location>
</feature>
<dbReference type="GO" id="GO:0006508">
    <property type="term" value="P:proteolysis"/>
    <property type="evidence" value="ECO:0007669"/>
    <property type="project" value="UniProtKB-KW"/>
</dbReference>
<dbReference type="InterPro" id="IPR023828">
    <property type="entry name" value="Peptidase_S8_Ser-AS"/>
</dbReference>
<dbReference type="Gene3D" id="2.60.40.3170">
    <property type="match status" value="1"/>
</dbReference>
<keyword evidence="17" id="KW-1185">Reference proteome</keyword>
<evidence type="ECO:0000259" key="11">
    <source>
        <dbReference type="Pfam" id="PF00082"/>
    </source>
</evidence>
<evidence type="ECO:0000256" key="8">
    <source>
        <dbReference type="ARBA" id="ARBA00022825"/>
    </source>
</evidence>
<dbReference type="FunFam" id="3.40.50.200:FF:000003">
    <property type="entry name" value="Tripeptidyl peptidase 2"/>
    <property type="match status" value="1"/>
</dbReference>
<dbReference type="Gene3D" id="3.40.50.200">
    <property type="entry name" value="Peptidase S8/S53 domain"/>
    <property type="match status" value="2"/>
</dbReference>
<evidence type="ECO:0000256" key="4">
    <source>
        <dbReference type="ARBA" id="ARBA00020244"/>
    </source>
</evidence>
<dbReference type="SUPFAM" id="SSF52743">
    <property type="entry name" value="Subtilisin-like"/>
    <property type="match status" value="1"/>
</dbReference>
<dbReference type="InterPro" id="IPR050131">
    <property type="entry name" value="Peptidase_S8_subtilisin-like"/>
</dbReference>
<dbReference type="InterPro" id="IPR036852">
    <property type="entry name" value="Peptidase_S8/S53_dom_sf"/>
</dbReference>
<keyword evidence="7 10" id="KW-0378">Hydrolase</keyword>
<comment type="catalytic activity">
    <reaction evidence="1">
        <text>Release of an N-terminal tripeptide from a polypeptide.</text>
        <dbReference type="EC" id="3.4.14.10"/>
    </reaction>
</comment>
<dbReference type="InterPro" id="IPR046940">
    <property type="entry name" value="TPPII_Ig-like_sf"/>
</dbReference>
<evidence type="ECO:0000256" key="2">
    <source>
        <dbReference type="ARBA" id="ARBA00011073"/>
    </source>
</evidence>
<dbReference type="PANTHER" id="PTHR43806">
    <property type="entry name" value="PEPTIDASE S8"/>
    <property type="match status" value="1"/>
</dbReference>
<evidence type="ECO:0000256" key="6">
    <source>
        <dbReference type="ARBA" id="ARBA00022670"/>
    </source>
</evidence>
<keyword evidence="5" id="KW-0031">Aminopeptidase</keyword>
<evidence type="ECO:0000313" key="17">
    <source>
        <dbReference type="Proteomes" id="UP001152798"/>
    </source>
</evidence>
<dbReference type="EC" id="3.4.14.10" evidence="3"/>
<accession>A0A9P0HEE7</accession>
<dbReference type="PROSITE" id="PS00137">
    <property type="entry name" value="SUBTILASE_HIS"/>
    <property type="match status" value="1"/>
</dbReference>